<dbReference type="Pfam" id="PF13193">
    <property type="entry name" value="AMP-binding_C"/>
    <property type="match status" value="1"/>
</dbReference>
<sequence length="752" mass="80277">MTDPRPYGPGAVALPADRPRPATRSSERHRLAFELPPTDTGALETLAHASGNCLHAALLAGFEAELARWSGQSDFVLHVSPADGGPALASAPGTSPEPLLPLSAHVPPTASFRSLLSAISPHAILARGAAAPEAAAPQGPAQVTFTRNEPARPSGDGSSAAHVDTVGQDLALDYTRRGDGGLAFRVHYSVDLFERSTVEALTRRYSLLLRSASARPDVPLHRLPVQEERDEAEVAGRGVGAAPTRTPGYVLDRFAKAVEERPDAVAVVEGKTVLSFAELDLRARSVARRLATRGAGAETVVAVCLPRSADLLATILGILRTGAAYLPLDPAYPADRLAYMVGDSGTKLLVTRGDLLPGEVCGGDVDIIRLHPDAYECAYDTTDEHERAEPGAPAHPDNCAYVIYTSGSTGRPKGVQVSHRSLAALLAGLEESGAIRVGAGRVGWNASPSFDASVQQWIRICRGDTLVLFDDTVRLDPKGLARALAEERLTDFDITPSHLEYVLPHLGPLLGDDSGLRLWVGGETLSPTLQRRIGSLAGRLDAVNVYGTTETTVDTTAAFIRGDEVPHLGSTLPGQTIRVLDDWLRHVPVGSTGEIYISGPQVARGYLGRPGLTAANFLPDPWAGDGSRMYRTGDRARWTSDGRLEFHGRADLQVKIRGYRVELGEIEAVLAEHPEVLECAVVRRRRGDGSLLDAYLRMTAAGTARQVRERAERLLPQWMRPASYTLLSAMPRTAGGKLDRAALAEGRVPSAP</sequence>
<dbReference type="CDD" id="cd05930">
    <property type="entry name" value="A_NRPS"/>
    <property type="match status" value="1"/>
</dbReference>
<feature type="domain" description="AMP-binding enzyme C-terminal" evidence="3">
    <location>
        <begin position="665"/>
        <end position="737"/>
    </location>
</feature>
<evidence type="ECO:0000259" key="2">
    <source>
        <dbReference type="Pfam" id="PF00501"/>
    </source>
</evidence>
<feature type="region of interest" description="Disordered" evidence="1">
    <location>
        <begin position="1"/>
        <end position="27"/>
    </location>
</feature>
<dbReference type="EMBL" id="BNAT01000015">
    <property type="protein sequence ID" value="GHE29385.1"/>
    <property type="molecule type" value="Genomic_DNA"/>
</dbReference>
<keyword evidence="5" id="KW-1185">Reference proteome</keyword>
<dbReference type="AlphaFoldDB" id="A0A919DB87"/>
<name>A0A919DB87_9ACTN</name>
<dbReference type="SUPFAM" id="SSF56801">
    <property type="entry name" value="Acetyl-CoA synthetase-like"/>
    <property type="match status" value="1"/>
</dbReference>
<dbReference type="Pfam" id="PF00501">
    <property type="entry name" value="AMP-binding"/>
    <property type="match status" value="1"/>
</dbReference>
<comment type="caution">
    <text evidence="4">The sequence shown here is derived from an EMBL/GenBank/DDBJ whole genome shotgun (WGS) entry which is preliminary data.</text>
</comment>
<dbReference type="RefSeq" id="WP_189784286.1">
    <property type="nucleotide sequence ID" value="NZ_BNAT01000015.1"/>
</dbReference>
<dbReference type="InterPro" id="IPR010071">
    <property type="entry name" value="AA_adenyl_dom"/>
</dbReference>
<dbReference type="Gene3D" id="3.30.559.30">
    <property type="entry name" value="Nonribosomal peptide synthetase, condensation domain"/>
    <property type="match status" value="1"/>
</dbReference>
<dbReference type="Proteomes" id="UP000603227">
    <property type="component" value="Unassembled WGS sequence"/>
</dbReference>
<reference evidence="4" key="1">
    <citation type="journal article" date="2014" name="Int. J. Syst. Evol. Microbiol.">
        <title>Complete genome sequence of Corynebacterium casei LMG S-19264T (=DSM 44701T), isolated from a smear-ripened cheese.</title>
        <authorList>
            <consortium name="US DOE Joint Genome Institute (JGI-PGF)"/>
            <person name="Walter F."/>
            <person name="Albersmeier A."/>
            <person name="Kalinowski J."/>
            <person name="Ruckert C."/>
        </authorList>
    </citation>
    <scope>NUCLEOTIDE SEQUENCE</scope>
    <source>
        <strain evidence="4">CGMCC 4.7403</strain>
    </source>
</reference>
<feature type="compositionally biased region" description="Basic and acidic residues" evidence="1">
    <location>
        <begin position="17"/>
        <end position="27"/>
    </location>
</feature>
<gene>
    <name evidence="4" type="ORF">GCM10017771_45100</name>
</gene>
<organism evidence="4 5">
    <name type="scientific">Streptomyces capitiformicae</name>
    <dbReference type="NCBI Taxonomy" id="2014920"/>
    <lineage>
        <taxon>Bacteria</taxon>
        <taxon>Bacillati</taxon>
        <taxon>Actinomycetota</taxon>
        <taxon>Actinomycetes</taxon>
        <taxon>Kitasatosporales</taxon>
        <taxon>Streptomycetaceae</taxon>
        <taxon>Streptomyces</taxon>
    </lineage>
</organism>
<dbReference type="GO" id="GO:0043041">
    <property type="term" value="P:amino acid activation for nonribosomal peptide biosynthetic process"/>
    <property type="evidence" value="ECO:0007669"/>
    <property type="project" value="TreeGrafter"/>
</dbReference>
<dbReference type="InterPro" id="IPR020845">
    <property type="entry name" value="AMP-binding_CS"/>
</dbReference>
<protein>
    <recommendedName>
        <fullName evidence="6">Amino acid adenylation domain-containing protein</fullName>
    </recommendedName>
</protein>
<dbReference type="PROSITE" id="PS00455">
    <property type="entry name" value="AMP_BINDING"/>
    <property type="match status" value="1"/>
</dbReference>
<reference evidence="4" key="2">
    <citation type="submission" date="2020-09" db="EMBL/GenBank/DDBJ databases">
        <authorList>
            <person name="Sun Q."/>
            <person name="Zhou Y."/>
        </authorList>
    </citation>
    <scope>NUCLEOTIDE SEQUENCE</scope>
    <source>
        <strain evidence="4">CGMCC 4.7403</strain>
    </source>
</reference>
<dbReference type="GO" id="GO:0009239">
    <property type="term" value="P:enterobactin biosynthetic process"/>
    <property type="evidence" value="ECO:0007669"/>
    <property type="project" value="TreeGrafter"/>
</dbReference>
<dbReference type="GO" id="GO:0031177">
    <property type="term" value="F:phosphopantetheine binding"/>
    <property type="evidence" value="ECO:0007669"/>
    <property type="project" value="TreeGrafter"/>
</dbReference>
<evidence type="ECO:0000313" key="5">
    <source>
        <dbReference type="Proteomes" id="UP000603227"/>
    </source>
</evidence>
<dbReference type="SUPFAM" id="SSF52777">
    <property type="entry name" value="CoA-dependent acyltransferases"/>
    <property type="match status" value="1"/>
</dbReference>
<evidence type="ECO:0000313" key="4">
    <source>
        <dbReference type="EMBL" id="GHE29385.1"/>
    </source>
</evidence>
<dbReference type="Gene3D" id="3.40.50.980">
    <property type="match status" value="2"/>
</dbReference>
<proteinExistence type="predicted"/>
<accession>A0A919DB87</accession>
<dbReference type="PANTHER" id="PTHR45527:SF1">
    <property type="entry name" value="FATTY ACID SYNTHASE"/>
    <property type="match status" value="1"/>
</dbReference>
<dbReference type="PANTHER" id="PTHR45527">
    <property type="entry name" value="NONRIBOSOMAL PEPTIDE SYNTHETASE"/>
    <property type="match status" value="1"/>
</dbReference>
<feature type="domain" description="AMP-dependent synthetase/ligase" evidence="2">
    <location>
        <begin position="254"/>
        <end position="607"/>
    </location>
</feature>
<evidence type="ECO:0000259" key="3">
    <source>
        <dbReference type="Pfam" id="PF13193"/>
    </source>
</evidence>
<dbReference type="FunFam" id="3.40.50.980:FF:000001">
    <property type="entry name" value="Non-ribosomal peptide synthetase"/>
    <property type="match status" value="1"/>
</dbReference>
<evidence type="ECO:0008006" key="6">
    <source>
        <dbReference type="Google" id="ProtNLM"/>
    </source>
</evidence>
<dbReference type="GO" id="GO:0005829">
    <property type="term" value="C:cytosol"/>
    <property type="evidence" value="ECO:0007669"/>
    <property type="project" value="TreeGrafter"/>
</dbReference>
<dbReference type="InterPro" id="IPR025110">
    <property type="entry name" value="AMP-bd_C"/>
</dbReference>
<dbReference type="GO" id="GO:0009366">
    <property type="term" value="C:enterobactin synthetase complex"/>
    <property type="evidence" value="ECO:0007669"/>
    <property type="project" value="TreeGrafter"/>
</dbReference>
<dbReference type="Gene3D" id="2.30.38.10">
    <property type="entry name" value="Luciferase, Domain 3"/>
    <property type="match status" value="1"/>
</dbReference>
<dbReference type="GO" id="GO:0047527">
    <property type="term" value="F:2,3-dihydroxybenzoate-serine ligase activity"/>
    <property type="evidence" value="ECO:0007669"/>
    <property type="project" value="TreeGrafter"/>
</dbReference>
<evidence type="ECO:0000256" key="1">
    <source>
        <dbReference type="SAM" id="MobiDB-lite"/>
    </source>
</evidence>
<dbReference type="InterPro" id="IPR045851">
    <property type="entry name" value="AMP-bd_C_sf"/>
</dbReference>
<feature type="region of interest" description="Disordered" evidence="1">
    <location>
        <begin position="130"/>
        <end position="162"/>
    </location>
</feature>
<dbReference type="InterPro" id="IPR000873">
    <property type="entry name" value="AMP-dep_synth/lig_dom"/>
</dbReference>
<dbReference type="Gene3D" id="3.30.300.30">
    <property type="match status" value="1"/>
</dbReference>
<feature type="compositionally biased region" description="Low complexity" evidence="1">
    <location>
        <begin position="130"/>
        <end position="142"/>
    </location>
</feature>
<dbReference type="NCBIfam" id="TIGR01733">
    <property type="entry name" value="AA-adenyl-dom"/>
    <property type="match status" value="1"/>
</dbReference>